<organism evidence="2 3">
    <name type="scientific">Sphaeroforma arctica JP610</name>
    <dbReference type="NCBI Taxonomy" id="667725"/>
    <lineage>
        <taxon>Eukaryota</taxon>
        <taxon>Ichthyosporea</taxon>
        <taxon>Ichthyophonida</taxon>
        <taxon>Sphaeroforma</taxon>
    </lineage>
</organism>
<evidence type="ECO:0000313" key="2">
    <source>
        <dbReference type="EMBL" id="KNC75839.1"/>
    </source>
</evidence>
<dbReference type="GeneID" id="25912146"/>
<dbReference type="RefSeq" id="XP_014149741.1">
    <property type="nucleotide sequence ID" value="XM_014294266.1"/>
</dbReference>
<evidence type="ECO:0000256" key="1">
    <source>
        <dbReference type="SAM" id="Phobius"/>
    </source>
</evidence>
<keyword evidence="3" id="KW-1185">Reference proteome</keyword>
<keyword evidence="1" id="KW-1133">Transmembrane helix</keyword>
<evidence type="ECO:0000313" key="3">
    <source>
        <dbReference type="Proteomes" id="UP000054560"/>
    </source>
</evidence>
<protein>
    <submittedName>
        <fullName evidence="2">Uncharacterized protein</fullName>
    </submittedName>
</protein>
<feature type="transmembrane region" description="Helical" evidence="1">
    <location>
        <begin position="12"/>
        <end position="32"/>
    </location>
</feature>
<keyword evidence="1" id="KW-0812">Transmembrane</keyword>
<proteinExistence type="predicted"/>
<dbReference type="Proteomes" id="UP000054560">
    <property type="component" value="Unassembled WGS sequence"/>
</dbReference>
<name>A0A0L0FGD0_9EUKA</name>
<gene>
    <name evidence="2" type="ORF">SARC_11642</name>
</gene>
<feature type="transmembrane region" description="Helical" evidence="1">
    <location>
        <begin position="38"/>
        <end position="56"/>
    </location>
</feature>
<keyword evidence="1" id="KW-0472">Membrane</keyword>
<dbReference type="AlphaFoldDB" id="A0A0L0FGD0"/>
<reference evidence="2 3" key="1">
    <citation type="submission" date="2011-02" db="EMBL/GenBank/DDBJ databases">
        <title>The Genome Sequence of Sphaeroforma arctica JP610.</title>
        <authorList>
            <consortium name="The Broad Institute Genome Sequencing Platform"/>
            <person name="Russ C."/>
            <person name="Cuomo C."/>
            <person name="Young S.K."/>
            <person name="Zeng Q."/>
            <person name="Gargeya S."/>
            <person name="Alvarado L."/>
            <person name="Berlin A."/>
            <person name="Chapman S.B."/>
            <person name="Chen Z."/>
            <person name="Freedman E."/>
            <person name="Gellesch M."/>
            <person name="Goldberg J."/>
            <person name="Griggs A."/>
            <person name="Gujja S."/>
            <person name="Heilman E."/>
            <person name="Heiman D."/>
            <person name="Howarth C."/>
            <person name="Mehta T."/>
            <person name="Neiman D."/>
            <person name="Pearson M."/>
            <person name="Roberts A."/>
            <person name="Saif S."/>
            <person name="Shea T."/>
            <person name="Shenoy N."/>
            <person name="Sisk P."/>
            <person name="Stolte C."/>
            <person name="Sykes S."/>
            <person name="White J."/>
            <person name="Yandava C."/>
            <person name="Burger G."/>
            <person name="Gray M.W."/>
            <person name="Holland P.W.H."/>
            <person name="King N."/>
            <person name="Lang F.B.F."/>
            <person name="Roger A.J."/>
            <person name="Ruiz-Trillo I."/>
            <person name="Haas B."/>
            <person name="Nusbaum C."/>
            <person name="Birren B."/>
        </authorList>
    </citation>
    <scope>NUCLEOTIDE SEQUENCE [LARGE SCALE GENOMIC DNA]</scope>
    <source>
        <strain evidence="2 3">JP610</strain>
    </source>
</reference>
<accession>A0A0L0FGD0</accession>
<dbReference type="EMBL" id="KQ243399">
    <property type="protein sequence ID" value="KNC75839.1"/>
    <property type="molecule type" value="Genomic_DNA"/>
</dbReference>
<sequence>MLSAIFTSMEAHDLLATALICLFLLAIMRILLMILDTFLMYIFWALAIVVVFYVCFGDRQVLFSAVNNNLFTALDALSNECYRMLRNKNWQSYCHYIPTSLWDSD</sequence>